<accession>A0A225MLB1</accession>
<dbReference type="EMBL" id="NJIH01000004">
    <property type="protein sequence ID" value="OWT61732.1"/>
    <property type="molecule type" value="Genomic_DNA"/>
</dbReference>
<gene>
    <name evidence="3" type="ORF">CEY11_07765</name>
</gene>
<dbReference type="PRINTS" id="PR00081">
    <property type="entry name" value="GDHRDH"/>
</dbReference>
<dbReference type="Gene3D" id="3.40.50.720">
    <property type="entry name" value="NAD(P)-binding Rossmann-like Domain"/>
    <property type="match status" value="1"/>
</dbReference>
<evidence type="ECO:0000313" key="4">
    <source>
        <dbReference type="Proteomes" id="UP000214603"/>
    </source>
</evidence>
<protein>
    <submittedName>
        <fullName evidence="3">Short-chain dehydrogenase</fullName>
    </submittedName>
</protein>
<reference evidence="4" key="1">
    <citation type="submission" date="2017-06" db="EMBL/GenBank/DDBJ databases">
        <title>Herbaspirillum phytohormonus sp. nov., isolated from the root nodule of Robinia pseudoacacia in lead-zinc mine.</title>
        <authorList>
            <person name="Fan M."/>
            <person name="Lin Y."/>
        </authorList>
    </citation>
    <scope>NUCLEOTIDE SEQUENCE [LARGE SCALE GENOMIC DNA]</scope>
    <source>
        <strain evidence="4">SC-089</strain>
    </source>
</reference>
<name>A0A225MLB1_9BURK</name>
<sequence length="286" mass="30258">MGNAISRSLVGKTFIITGGAQGMGRAMSMGIAREGANIIVVDIAEQACRELAQAITAAGDKALAVPGDICDIDVCHSVVDRAIAHFGAVHGVVNNAGRGMTAIRADYLDRPVPFWEVDPALWQSLMDLNTKAPFLMARAVAPHLVAQKWGRIVNVTTSLDTMYRAAYTPYGPSKAWLEAATVGWSRDLASHGVTCNALLPGGAVNTAFFDAHAPLDRSTLIQPDAMIPPICWLLSEDGGATTGYRFVARLWDASLPPSEAAMKCGSPAAWQSMGAQSLWPGARPVS</sequence>
<organism evidence="3 4">
    <name type="scientific">Candidimonas nitroreducens</name>
    <dbReference type="NCBI Taxonomy" id="683354"/>
    <lineage>
        <taxon>Bacteria</taxon>
        <taxon>Pseudomonadati</taxon>
        <taxon>Pseudomonadota</taxon>
        <taxon>Betaproteobacteria</taxon>
        <taxon>Burkholderiales</taxon>
        <taxon>Alcaligenaceae</taxon>
        <taxon>Candidimonas</taxon>
    </lineage>
</organism>
<dbReference type="PANTHER" id="PTHR42760">
    <property type="entry name" value="SHORT-CHAIN DEHYDROGENASES/REDUCTASES FAMILY MEMBER"/>
    <property type="match status" value="1"/>
</dbReference>
<dbReference type="Pfam" id="PF00106">
    <property type="entry name" value="adh_short"/>
    <property type="match status" value="1"/>
</dbReference>
<evidence type="ECO:0000313" key="3">
    <source>
        <dbReference type="EMBL" id="OWT61732.1"/>
    </source>
</evidence>
<dbReference type="AlphaFoldDB" id="A0A225MLB1"/>
<dbReference type="SUPFAM" id="SSF51735">
    <property type="entry name" value="NAD(P)-binding Rossmann-fold domains"/>
    <property type="match status" value="1"/>
</dbReference>
<dbReference type="GO" id="GO:0016616">
    <property type="term" value="F:oxidoreductase activity, acting on the CH-OH group of donors, NAD or NADP as acceptor"/>
    <property type="evidence" value="ECO:0007669"/>
    <property type="project" value="TreeGrafter"/>
</dbReference>
<dbReference type="CDD" id="cd05233">
    <property type="entry name" value="SDR_c"/>
    <property type="match status" value="1"/>
</dbReference>
<dbReference type="InterPro" id="IPR036291">
    <property type="entry name" value="NAD(P)-bd_dom_sf"/>
</dbReference>
<keyword evidence="4" id="KW-1185">Reference proteome</keyword>
<dbReference type="RefSeq" id="WP_088602819.1">
    <property type="nucleotide sequence ID" value="NZ_NJIH01000004.1"/>
</dbReference>
<dbReference type="PANTHER" id="PTHR42760:SF83">
    <property type="entry name" value="(3R)-3-HYDROXYACYL-COA DEHYDROGENASE"/>
    <property type="match status" value="1"/>
</dbReference>
<dbReference type="Proteomes" id="UP000214603">
    <property type="component" value="Unassembled WGS sequence"/>
</dbReference>
<keyword evidence="2" id="KW-0560">Oxidoreductase</keyword>
<dbReference type="InterPro" id="IPR002347">
    <property type="entry name" value="SDR_fam"/>
</dbReference>
<evidence type="ECO:0000256" key="2">
    <source>
        <dbReference type="ARBA" id="ARBA00023002"/>
    </source>
</evidence>
<dbReference type="GO" id="GO:0048038">
    <property type="term" value="F:quinone binding"/>
    <property type="evidence" value="ECO:0007669"/>
    <property type="project" value="TreeGrafter"/>
</dbReference>
<dbReference type="OrthoDB" id="9810734at2"/>
<comment type="similarity">
    <text evidence="1">Belongs to the short-chain dehydrogenases/reductases (SDR) family.</text>
</comment>
<comment type="caution">
    <text evidence="3">The sequence shown here is derived from an EMBL/GenBank/DDBJ whole genome shotgun (WGS) entry which is preliminary data.</text>
</comment>
<dbReference type="GO" id="GO:0006633">
    <property type="term" value="P:fatty acid biosynthetic process"/>
    <property type="evidence" value="ECO:0007669"/>
    <property type="project" value="TreeGrafter"/>
</dbReference>
<evidence type="ECO:0000256" key="1">
    <source>
        <dbReference type="ARBA" id="ARBA00006484"/>
    </source>
</evidence>
<proteinExistence type="inferred from homology"/>